<sequence length="63" mass="7149">MKTRPPRLLPESPDPAILALARFLGRQAAREDHEAETGEKAFYEPPLRDIRPVLDRPSERTLG</sequence>
<keyword evidence="3" id="KW-1185">Reference proteome</keyword>
<dbReference type="AlphaFoldDB" id="A0A6S6QU48"/>
<proteinExistence type="predicted"/>
<organism evidence="2 3">
    <name type="scientific">Terrihabitans soli</name>
    <dbReference type="NCBI Taxonomy" id="708113"/>
    <lineage>
        <taxon>Bacteria</taxon>
        <taxon>Pseudomonadati</taxon>
        <taxon>Pseudomonadota</taxon>
        <taxon>Alphaproteobacteria</taxon>
        <taxon>Hyphomicrobiales</taxon>
        <taxon>Terrihabitans</taxon>
    </lineage>
</organism>
<evidence type="ECO:0000256" key="1">
    <source>
        <dbReference type="SAM" id="MobiDB-lite"/>
    </source>
</evidence>
<protein>
    <submittedName>
        <fullName evidence="2">Uncharacterized protein</fullName>
    </submittedName>
</protein>
<evidence type="ECO:0000313" key="3">
    <source>
        <dbReference type="Proteomes" id="UP000515317"/>
    </source>
</evidence>
<gene>
    <name evidence="2" type="ORF">IZ6_07330</name>
</gene>
<name>A0A6S6QU48_9HYPH</name>
<feature type="region of interest" description="Disordered" evidence="1">
    <location>
        <begin position="29"/>
        <end position="63"/>
    </location>
</feature>
<reference evidence="2 3" key="1">
    <citation type="submission" date="2020-08" db="EMBL/GenBank/DDBJ databases">
        <title>Genome sequence of Rhizobiales bacterium strain IZ6.</title>
        <authorList>
            <person name="Nakai R."/>
            <person name="Naganuma T."/>
        </authorList>
    </citation>
    <scope>NUCLEOTIDE SEQUENCE [LARGE SCALE GENOMIC DNA]</scope>
    <source>
        <strain evidence="2 3">IZ6</strain>
    </source>
</reference>
<dbReference type="KEGG" id="tso:IZ6_07330"/>
<evidence type="ECO:0000313" key="2">
    <source>
        <dbReference type="EMBL" id="BCJ89998.1"/>
    </source>
</evidence>
<accession>A0A6S6QU48</accession>
<dbReference type="Proteomes" id="UP000515317">
    <property type="component" value="Chromosome"/>
</dbReference>
<dbReference type="EMBL" id="AP023361">
    <property type="protein sequence ID" value="BCJ89998.1"/>
    <property type="molecule type" value="Genomic_DNA"/>
</dbReference>